<organism evidence="1 2">
    <name type="scientific">Channa argus</name>
    <name type="common">Northern snakehead</name>
    <name type="synonym">Ophicephalus argus</name>
    <dbReference type="NCBI Taxonomy" id="215402"/>
    <lineage>
        <taxon>Eukaryota</taxon>
        <taxon>Metazoa</taxon>
        <taxon>Chordata</taxon>
        <taxon>Craniata</taxon>
        <taxon>Vertebrata</taxon>
        <taxon>Euteleostomi</taxon>
        <taxon>Actinopterygii</taxon>
        <taxon>Neopterygii</taxon>
        <taxon>Teleostei</taxon>
        <taxon>Neoteleostei</taxon>
        <taxon>Acanthomorphata</taxon>
        <taxon>Anabantaria</taxon>
        <taxon>Anabantiformes</taxon>
        <taxon>Channoidei</taxon>
        <taxon>Channidae</taxon>
        <taxon>Channa</taxon>
    </lineage>
</organism>
<evidence type="ECO:0000313" key="2">
    <source>
        <dbReference type="Proteomes" id="UP000503349"/>
    </source>
</evidence>
<sequence length="62" mass="6882">MLHPSSVMALKERGSDYCLFCMYRCSDSSNKRSSDIRPNPSNHMNNCTIVCCDGDGNTSFSP</sequence>
<evidence type="ECO:0000313" key="1">
    <source>
        <dbReference type="EMBL" id="KAF3705309.1"/>
    </source>
</evidence>
<protein>
    <submittedName>
        <fullName evidence="1">Uncharacterized protein</fullName>
    </submittedName>
</protein>
<dbReference type="AlphaFoldDB" id="A0A6G1QSL1"/>
<keyword evidence="2" id="KW-1185">Reference proteome</keyword>
<accession>A0A6G1QSL1</accession>
<gene>
    <name evidence="1" type="ORF">EXN66_Car021000</name>
</gene>
<dbReference type="EMBL" id="CM015732">
    <property type="protein sequence ID" value="KAF3705309.1"/>
    <property type="molecule type" value="Genomic_DNA"/>
</dbReference>
<reference evidence="2" key="2">
    <citation type="submission" date="2019-02" db="EMBL/GenBank/DDBJ databases">
        <title>Opniocepnalus argus Var Kimnra genome.</title>
        <authorList>
            <person name="Zhou C."/>
            <person name="Xiao S."/>
        </authorList>
    </citation>
    <scope>NUCLEOTIDE SEQUENCE [LARGE SCALE GENOMIC DNA]</scope>
</reference>
<name>A0A6G1QSL1_CHAAH</name>
<reference evidence="1 2" key="1">
    <citation type="submission" date="2019-02" db="EMBL/GenBank/DDBJ databases">
        <title>Opniocepnalus argus genome.</title>
        <authorList>
            <person name="Zhou C."/>
            <person name="Xiao S."/>
        </authorList>
    </citation>
    <scope>NUCLEOTIDE SEQUENCE [LARGE SCALE GENOMIC DNA]</scope>
    <source>
        <strain evidence="1">OARG1902GOOAL</strain>
        <tissue evidence="1">Muscle</tissue>
    </source>
</reference>
<proteinExistence type="predicted"/>
<dbReference type="Proteomes" id="UP000503349">
    <property type="component" value="Chromosome 21"/>
</dbReference>